<evidence type="ECO:0000313" key="12">
    <source>
        <dbReference type="Proteomes" id="UP001632038"/>
    </source>
</evidence>
<feature type="compositionally biased region" description="Polar residues" evidence="8">
    <location>
        <begin position="742"/>
        <end position="751"/>
    </location>
</feature>
<dbReference type="SUPFAM" id="SSF57903">
    <property type="entry name" value="FYVE/PHD zinc finger"/>
    <property type="match status" value="1"/>
</dbReference>
<feature type="repeat" description="RCC1" evidence="6">
    <location>
        <begin position="386"/>
        <end position="438"/>
    </location>
</feature>
<evidence type="ECO:0000256" key="1">
    <source>
        <dbReference type="ARBA" id="ARBA00022723"/>
    </source>
</evidence>
<dbReference type="InterPro" id="IPR017455">
    <property type="entry name" value="Znf_FYVE-rel"/>
</dbReference>
<dbReference type="CDD" id="cd00065">
    <property type="entry name" value="FYVE_like_SF"/>
    <property type="match status" value="1"/>
</dbReference>
<dbReference type="CDD" id="cd13365">
    <property type="entry name" value="PH_PLC_plant-like"/>
    <property type="match status" value="1"/>
</dbReference>
<dbReference type="InterPro" id="IPR013591">
    <property type="entry name" value="Brevis_radix_dom"/>
</dbReference>
<keyword evidence="7" id="KW-0175">Coiled coil</keyword>
<dbReference type="AlphaFoldDB" id="A0ABD3BWQ9"/>
<evidence type="ECO:0000259" key="9">
    <source>
        <dbReference type="PROSITE" id="PS50178"/>
    </source>
</evidence>
<dbReference type="Pfam" id="PF01363">
    <property type="entry name" value="FYVE"/>
    <property type="match status" value="1"/>
</dbReference>
<feature type="repeat" description="RCC1" evidence="6">
    <location>
        <begin position="555"/>
        <end position="606"/>
    </location>
</feature>
<dbReference type="GO" id="GO:0008270">
    <property type="term" value="F:zinc ion binding"/>
    <property type="evidence" value="ECO:0007669"/>
    <property type="project" value="UniProtKB-KW"/>
</dbReference>
<protein>
    <submittedName>
        <fullName evidence="11">Uncharacterized protein</fullName>
    </submittedName>
</protein>
<sequence length="1110" mass="119613">MSRNGDRMSGSDVSRAGGPAERDIEQAITALKKGAHLLKYGRRGKPKFCPFRLANDESVLIWFSGKEEKHLKLSHVSRIISGQRTPIFQRHPRPEKEYQSFSLIYNDRSLDLICKDKEEAEVWFSGLKALVSRGHQRKWKTESRSDGIASGANSPRTYTRRSSPMHSPFGNGNTLQKQDSADPLRLHSPYESPPKNGLDKSFADVTLYSVPPKGFFPSDTASGSVHSVSSGGSDGFHGHIKGIGVDAFRVSLSSAVSSSSQGSGHDDGDAMGDVFIWGEGTGDSVMGGGTHRIGSNITAKMDALLPKALESAVVLDVQNIACGGRHAALVTKQGDIFSWGEEAGGRLGHGVDTDVLHPKIIDALSNTNIELVACGEYHSCAVTLSGDLYTWGDGHFGLLGHGNEVSHWVPKRVNGPLEGIHVSSISCGPWHTAVVTSAGQLFTFGDGTFGVLGHGDRASVLKPREVDSLKGLRTVRAACGVWHTAAIVEVMVGNSSSSNCSSGKLFTWGDGDKGRLGHGDKESKLVPTCVAALVEPNFCQVACGHSLTVALTTSGYVYTMGGPVYGQLGNPQADGKLPSRVEGKLAKSFVEEIACGAYHVAVLTSRTEVYTWGKGANGRLGHGDTDDRNSPTLVEALKDKQVKSVSCGANFTGAICLHKWVSGVDHSMCSGCRLPFNFKRKRHNCYNCGLVFCNSCSSKKSLRASMAPNPNKSYRVCDNCSSKLKKAMETDISCQSSVSRRGSLNQGISDATNKDDKLDTISGARPNLARFSSMETLKPGESRTSKRNRKLEFNSSRVSPIPNGSSQWGSALNISKSFNPVFGSSKKFFSASVPGSRIVSRATSPISRRASPPRSTTPTPTLGGLTLPRIGPDDTKMTNDSLSQEVIKLRAQAEALTRKVQLQEVELERTTKQLKDAISIAGEEADKCKAAKEVIKSLTAQLKEMAERLPLGSGRNMKSPPFTALAPPSVAQDIATTSSFDRVNGPDLESNEPNNLLLSNGSSTVSYRSLGNSRQGHTEATMRNGNKTKETDARSETEWVEQDEPGVYITLTSLPGGIKDLKRVRFSRKRFSEKQAEQWWAENRARVYGQYNVRNVAKSSVGIGSEDLAH</sequence>
<feature type="compositionally biased region" description="Polar residues" evidence="8">
    <location>
        <begin position="793"/>
        <end position="802"/>
    </location>
</feature>
<feature type="repeat" description="RCC1" evidence="6">
    <location>
        <begin position="334"/>
        <end position="385"/>
    </location>
</feature>
<feature type="region of interest" description="Disordered" evidence="8">
    <location>
        <begin position="742"/>
        <end position="802"/>
    </location>
</feature>
<evidence type="ECO:0000256" key="3">
    <source>
        <dbReference type="ARBA" id="ARBA00022771"/>
    </source>
</evidence>
<dbReference type="SMART" id="SM00064">
    <property type="entry name" value="FYVE"/>
    <property type="match status" value="1"/>
</dbReference>
<dbReference type="Pfam" id="PF16627">
    <property type="entry name" value="BRX_assoc"/>
    <property type="match status" value="1"/>
</dbReference>
<dbReference type="FunFam" id="2.130.10.30:FF:000028">
    <property type="entry name" value="PH, RCC1 and FYVE domains-containing protein 1"/>
    <property type="match status" value="1"/>
</dbReference>
<dbReference type="EMBL" id="JAVIJP010000061">
    <property type="protein sequence ID" value="KAL3621973.1"/>
    <property type="molecule type" value="Genomic_DNA"/>
</dbReference>
<feature type="region of interest" description="Disordered" evidence="8">
    <location>
        <begin position="842"/>
        <end position="878"/>
    </location>
</feature>
<dbReference type="Pfam" id="PF16457">
    <property type="entry name" value="PH_12"/>
    <property type="match status" value="1"/>
</dbReference>
<dbReference type="InterPro" id="IPR027988">
    <property type="entry name" value="BRX_N"/>
</dbReference>
<feature type="compositionally biased region" description="Polar residues" evidence="8">
    <location>
        <begin position="151"/>
        <end position="178"/>
    </location>
</feature>
<evidence type="ECO:0000256" key="7">
    <source>
        <dbReference type="SAM" id="Coils"/>
    </source>
</evidence>
<keyword evidence="1" id="KW-0479">Metal-binding</keyword>
<dbReference type="PANTHER" id="PTHR22870">
    <property type="entry name" value="REGULATOR OF CHROMOSOME CONDENSATION"/>
    <property type="match status" value="1"/>
</dbReference>
<dbReference type="PRINTS" id="PR00633">
    <property type="entry name" value="RCCNDNSATION"/>
</dbReference>
<organism evidence="11 12">
    <name type="scientific">Castilleja foliolosa</name>
    <dbReference type="NCBI Taxonomy" id="1961234"/>
    <lineage>
        <taxon>Eukaryota</taxon>
        <taxon>Viridiplantae</taxon>
        <taxon>Streptophyta</taxon>
        <taxon>Embryophyta</taxon>
        <taxon>Tracheophyta</taxon>
        <taxon>Spermatophyta</taxon>
        <taxon>Magnoliopsida</taxon>
        <taxon>eudicotyledons</taxon>
        <taxon>Gunneridae</taxon>
        <taxon>Pentapetalae</taxon>
        <taxon>asterids</taxon>
        <taxon>lamiids</taxon>
        <taxon>Lamiales</taxon>
        <taxon>Orobanchaceae</taxon>
        <taxon>Pedicularideae</taxon>
        <taxon>Castillejinae</taxon>
        <taxon>Castilleja</taxon>
    </lineage>
</organism>
<dbReference type="Gene3D" id="2.30.29.30">
    <property type="entry name" value="Pleckstrin-homology domain (PH domain)/Phosphotyrosine-binding domain (PTB)"/>
    <property type="match status" value="1"/>
</dbReference>
<dbReference type="SUPFAM" id="SSF50729">
    <property type="entry name" value="PH domain-like"/>
    <property type="match status" value="1"/>
</dbReference>
<feature type="compositionally biased region" description="Low complexity" evidence="8">
    <location>
        <begin position="842"/>
        <end position="870"/>
    </location>
</feature>
<evidence type="ECO:0000256" key="6">
    <source>
        <dbReference type="PROSITE-ProRule" id="PRU00235"/>
    </source>
</evidence>
<dbReference type="PROSITE" id="PS51514">
    <property type="entry name" value="BRX"/>
    <property type="match status" value="1"/>
</dbReference>
<feature type="repeat" description="RCC1" evidence="6">
    <location>
        <begin position="607"/>
        <end position="658"/>
    </location>
</feature>
<dbReference type="Proteomes" id="UP001632038">
    <property type="component" value="Unassembled WGS sequence"/>
</dbReference>
<dbReference type="SUPFAM" id="SSF50985">
    <property type="entry name" value="RCC1/BLIP-II"/>
    <property type="match status" value="1"/>
</dbReference>
<comment type="caution">
    <text evidence="11">The sequence shown here is derived from an EMBL/GenBank/DDBJ whole genome shotgun (WGS) entry which is preliminary data.</text>
</comment>
<dbReference type="InterPro" id="IPR011993">
    <property type="entry name" value="PH-like_dom_sf"/>
</dbReference>
<feature type="domain" description="BRX" evidence="10">
    <location>
        <begin position="1037"/>
        <end position="1092"/>
    </location>
</feature>
<feature type="domain" description="FYVE-type" evidence="9">
    <location>
        <begin position="663"/>
        <end position="725"/>
    </location>
</feature>
<dbReference type="PROSITE" id="PS00626">
    <property type="entry name" value="RCC1_2"/>
    <property type="match status" value="3"/>
</dbReference>
<dbReference type="Pfam" id="PF25390">
    <property type="entry name" value="WD40_RLD"/>
    <property type="match status" value="1"/>
</dbReference>
<dbReference type="Gene3D" id="3.30.40.10">
    <property type="entry name" value="Zinc/RING finger domain, C3HC4 (zinc finger)"/>
    <property type="match status" value="1"/>
</dbReference>
<keyword evidence="12" id="KW-1185">Reference proteome</keyword>
<dbReference type="InterPro" id="IPR013083">
    <property type="entry name" value="Znf_RING/FYVE/PHD"/>
</dbReference>
<name>A0ABD3BWQ9_9LAMI</name>
<dbReference type="InterPro" id="IPR051210">
    <property type="entry name" value="Ub_ligase/GEF_domain"/>
</dbReference>
<evidence type="ECO:0000256" key="8">
    <source>
        <dbReference type="SAM" id="MobiDB-lite"/>
    </source>
</evidence>
<dbReference type="Pfam" id="PF13713">
    <property type="entry name" value="BRX_N"/>
    <property type="match status" value="1"/>
</dbReference>
<feature type="repeat" description="RCC1" evidence="6">
    <location>
        <begin position="503"/>
        <end position="554"/>
    </location>
</feature>
<dbReference type="FunFam" id="2.130.10.30:FF:000031">
    <property type="entry name" value="PH, RCC1 and FYVE domains-containing protein 1"/>
    <property type="match status" value="1"/>
</dbReference>
<keyword evidence="4" id="KW-0862">Zinc</keyword>
<dbReference type="InterPro" id="IPR000408">
    <property type="entry name" value="Reg_chr_condens"/>
</dbReference>
<accession>A0ABD3BWQ9</accession>
<evidence type="ECO:0000259" key="10">
    <source>
        <dbReference type="PROSITE" id="PS51514"/>
    </source>
</evidence>
<evidence type="ECO:0000256" key="2">
    <source>
        <dbReference type="ARBA" id="ARBA00022737"/>
    </source>
</evidence>
<dbReference type="InterPro" id="IPR009091">
    <property type="entry name" value="RCC1/BLIP-II"/>
</dbReference>
<dbReference type="Pfam" id="PF08381">
    <property type="entry name" value="BRX"/>
    <property type="match status" value="1"/>
</dbReference>
<feature type="repeat" description="RCC1" evidence="6">
    <location>
        <begin position="272"/>
        <end position="333"/>
    </location>
</feature>
<dbReference type="InterPro" id="IPR011011">
    <property type="entry name" value="Znf_FYVE_PHD"/>
</dbReference>
<evidence type="ECO:0000256" key="4">
    <source>
        <dbReference type="ARBA" id="ARBA00022833"/>
    </source>
</evidence>
<evidence type="ECO:0000313" key="11">
    <source>
        <dbReference type="EMBL" id="KAL3621973.1"/>
    </source>
</evidence>
<feature type="region of interest" description="Disordered" evidence="8">
    <location>
        <begin position="1009"/>
        <end position="1035"/>
    </location>
</feature>
<keyword evidence="2" id="KW-0677">Repeat</keyword>
<dbReference type="InterPro" id="IPR001849">
    <property type="entry name" value="PH_domain"/>
</dbReference>
<feature type="region of interest" description="Disordered" evidence="8">
    <location>
        <begin position="980"/>
        <end position="999"/>
    </location>
</feature>
<reference evidence="12" key="1">
    <citation type="journal article" date="2024" name="IScience">
        <title>Strigolactones Initiate the Formation of Haustorium-like Structures in Castilleja.</title>
        <authorList>
            <person name="Buerger M."/>
            <person name="Peterson D."/>
            <person name="Chory J."/>
        </authorList>
    </citation>
    <scope>NUCLEOTIDE SEQUENCE [LARGE SCALE GENOMIC DNA]</scope>
</reference>
<dbReference type="PROSITE" id="PS50178">
    <property type="entry name" value="ZF_FYVE"/>
    <property type="match status" value="1"/>
</dbReference>
<proteinExistence type="predicted"/>
<dbReference type="InterPro" id="IPR058923">
    <property type="entry name" value="RCC1-like_dom"/>
</dbReference>
<dbReference type="PROSITE" id="PS50012">
    <property type="entry name" value="RCC1_3"/>
    <property type="match status" value="7"/>
</dbReference>
<evidence type="ECO:0000256" key="5">
    <source>
        <dbReference type="PROSITE-ProRule" id="PRU00091"/>
    </source>
</evidence>
<feature type="region of interest" description="Disordered" evidence="8">
    <location>
        <begin position="135"/>
        <end position="197"/>
    </location>
</feature>
<gene>
    <name evidence="11" type="ORF">CASFOL_034169</name>
</gene>
<dbReference type="Gene3D" id="2.130.10.30">
    <property type="entry name" value="Regulator of chromosome condensation 1/beta-lactamase-inhibitor protein II"/>
    <property type="match status" value="2"/>
</dbReference>
<dbReference type="InterPro" id="IPR000306">
    <property type="entry name" value="Znf_FYVE"/>
</dbReference>
<feature type="repeat" description="RCC1" evidence="6">
    <location>
        <begin position="439"/>
        <end position="490"/>
    </location>
</feature>
<keyword evidence="3 5" id="KW-0863">Zinc-finger</keyword>
<dbReference type="PANTHER" id="PTHR22870:SF437">
    <property type="entry name" value="REGULATOR OF CHROMOSOME CONDENSATION (RCC1) FAMILY WITH FYVE ZINC FINGER DOMAIN-CONTAINING PROTEIN"/>
    <property type="match status" value="1"/>
</dbReference>
<feature type="coiled-coil region" evidence="7">
    <location>
        <begin position="879"/>
        <end position="948"/>
    </location>
</feature>